<organism evidence="1 2">
    <name type="scientific">Penicillium angulare</name>
    <dbReference type="NCBI Taxonomy" id="116970"/>
    <lineage>
        <taxon>Eukaryota</taxon>
        <taxon>Fungi</taxon>
        <taxon>Dikarya</taxon>
        <taxon>Ascomycota</taxon>
        <taxon>Pezizomycotina</taxon>
        <taxon>Eurotiomycetes</taxon>
        <taxon>Eurotiomycetidae</taxon>
        <taxon>Eurotiales</taxon>
        <taxon>Aspergillaceae</taxon>
        <taxon>Penicillium</taxon>
    </lineage>
</organism>
<sequence>MSIIDSHCFAKTPRLAWAHGTFLVRFNVTGLSGDFTSIEAKDEVKESGRSHCDESRGLSANV</sequence>
<dbReference type="Proteomes" id="UP001149165">
    <property type="component" value="Unassembled WGS sequence"/>
</dbReference>
<proteinExistence type="predicted"/>
<protein>
    <submittedName>
        <fullName evidence="1">Uncharacterized protein</fullName>
    </submittedName>
</protein>
<keyword evidence="2" id="KW-1185">Reference proteome</keyword>
<evidence type="ECO:0000313" key="1">
    <source>
        <dbReference type="EMBL" id="KAJ5097692.1"/>
    </source>
</evidence>
<dbReference type="EMBL" id="JAPQKH010000005">
    <property type="protein sequence ID" value="KAJ5097692.1"/>
    <property type="molecule type" value="Genomic_DNA"/>
</dbReference>
<dbReference type="AlphaFoldDB" id="A0A9W9FCL9"/>
<name>A0A9W9FCL9_9EURO</name>
<reference evidence="1" key="2">
    <citation type="journal article" date="2023" name="IMA Fungus">
        <title>Comparative genomic study of the Penicillium genus elucidates a diverse pangenome and 15 lateral gene transfer events.</title>
        <authorList>
            <person name="Petersen C."/>
            <person name="Sorensen T."/>
            <person name="Nielsen M.R."/>
            <person name="Sondergaard T.E."/>
            <person name="Sorensen J.L."/>
            <person name="Fitzpatrick D.A."/>
            <person name="Frisvad J.C."/>
            <person name="Nielsen K.L."/>
        </authorList>
    </citation>
    <scope>NUCLEOTIDE SEQUENCE</scope>
    <source>
        <strain evidence="1">IBT 30069</strain>
    </source>
</reference>
<reference evidence="1" key="1">
    <citation type="submission" date="2022-11" db="EMBL/GenBank/DDBJ databases">
        <authorList>
            <person name="Petersen C."/>
        </authorList>
    </citation>
    <scope>NUCLEOTIDE SEQUENCE</scope>
    <source>
        <strain evidence="1">IBT 30069</strain>
    </source>
</reference>
<accession>A0A9W9FCL9</accession>
<evidence type="ECO:0000313" key="2">
    <source>
        <dbReference type="Proteomes" id="UP001149165"/>
    </source>
</evidence>
<gene>
    <name evidence="1" type="ORF">N7456_008413</name>
</gene>
<comment type="caution">
    <text evidence="1">The sequence shown here is derived from an EMBL/GenBank/DDBJ whole genome shotgun (WGS) entry which is preliminary data.</text>
</comment>